<comment type="caution">
    <text evidence="1">The sequence shown here is derived from an EMBL/GenBank/DDBJ whole genome shotgun (WGS) entry which is preliminary data.</text>
</comment>
<keyword evidence="2" id="KW-1185">Reference proteome</keyword>
<gene>
    <name evidence="1" type="ORF">XAT740_LOCUS62332</name>
</gene>
<evidence type="ECO:0000313" key="2">
    <source>
        <dbReference type="Proteomes" id="UP000663828"/>
    </source>
</evidence>
<protein>
    <submittedName>
        <fullName evidence="1">Uncharacterized protein</fullName>
    </submittedName>
</protein>
<dbReference type="Proteomes" id="UP000663828">
    <property type="component" value="Unassembled WGS sequence"/>
</dbReference>
<reference evidence="1" key="1">
    <citation type="submission" date="2021-02" db="EMBL/GenBank/DDBJ databases">
        <authorList>
            <person name="Nowell W R."/>
        </authorList>
    </citation>
    <scope>NUCLEOTIDE SEQUENCE</scope>
</reference>
<dbReference type="AlphaFoldDB" id="A0A816HEQ9"/>
<sequence>LSGVSIPRYTASSSACSERPSIIGDRPNRVYDLIRPILVQGSASSMSTVLSNQTLFSIEASSTVGRPTRNGTDICFHDADTNVSVVCYDAGYASDLVYTGNTIVIVANYSWTSG</sequence>
<dbReference type="EMBL" id="CAJNOR010017406">
    <property type="protein sequence ID" value="CAF1687285.1"/>
    <property type="molecule type" value="Genomic_DNA"/>
</dbReference>
<feature type="non-terminal residue" evidence="1">
    <location>
        <position position="1"/>
    </location>
</feature>
<name>A0A816HEQ9_ADIRI</name>
<evidence type="ECO:0000313" key="1">
    <source>
        <dbReference type="EMBL" id="CAF1687285.1"/>
    </source>
</evidence>
<organism evidence="1 2">
    <name type="scientific">Adineta ricciae</name>
    <name type="common">Rotifer</name>
    <dbReference type="NCBI Taxonomy" id="249248"/>
    <lineage>
        <taxon>Eukaryota</taxon>
        <taxon>Metazoa</taxon>
        <taxon>Spiralia</taxon>
        <taxon>Gnathifera</taxon>
        <taxon>Rotifera</taxon>
        <taxon>Eurotatoria</taxon>
        <taxon>Bdelloidea</taxon>
        <taxon>Adinetida</taxon>
        <taxon>Adinetidae</taxon>
        <taxon>Adineta</taxon>
    </lineage>
</organism>
<proteinExistence type="predicted"/>
<accession>A0A816HEQ9</accession>